<evidence type="ECO:0000313" key="3">
    <source>
        <dbReference type="Proteomes" id="UP000647172"/>
    </source>
</evidence>
<organism evidence="2 3">
    <name type="scientific">Actinoplanes nipponensis</name>
    <dbReference type="NCBI Taxonomy" id="135950"/>
    <lineage>
        <taxon>Bacteria</taxon>
        <taxon>Bacillati</taxon>
        <taxon>Actinomycetota</taxon>
        <taxon>Actinomycetes</taxon>
        <taxon>Micromonosporales</taxon>
        <taxon>Micromonosporaceae</taxon>
        <taxon>Actinoplanes</taxon>
    </lineage>
</organism>
<dbReference type="NCBIfam" id="TIGR02913">
    <property type="entry name" value="HAF_rpt"/>
    <property type="match status" value="4"/>
</dbReference>
<reference evidence="2" key="1">
    <citation type="submission" date="2021-01" db="EMBL/GenBank/DDBJ databases">
        <title>Whole genome shotgun sequence of Actinoplanes nipponensis NBRC 14063.</title>
        <authorList>
            <person name="Komaki H."/>
            <person name="Tamura T."/>
        </authorList>
    </citation>
    <scope>NUCLEOTIDE SEQUENCE</scope>
    <source>
        <strain evidence="2">NBRC 14063</strain>
    </source>
</reference>
<evidence type="ECO:0008006" key="4">
    <source>
        <dbReference type="Google" id="ProtNLM"/>
    </source>
</evidence>
<accession>A0A919JAL2</accession>
<keyword evidence="3" id="KW-1185">Reference proteome</keyword>
<dbReference type="EMBL" id="BOMQ01000011">
    <property type="protein sequence ID" value="GIE47444.1"/>
    <property type="molecule type" value="Genomic_DNA"/>
</dbReference>
<feature type="signal peptide" evidence="1">
    <location>
        <begin position="1"/>
        <end position="22"/>
    </location>
</feature>
<dbReference type="Proteomes" id="UP000647172">
    <property type="component" value="Unassembled WGS sequence"/>
</dbReference>
<protein>
    <recommendedName>
        <fullName evidence="4">Extracellular repeat, HAF family</fullName>
    </recommendedName>
</protein>
<evidence type="ECO:0000313" key="2">
    <source>
        <dbReference type="EMBL" id="GIE47444.1"/>
    </source>
</evidence>
<sequence length="338" mass="35732">MTRLTRILMAATCALVATVASAGPAAAGPATLPGRYRAVPLTGVTGERAGAYAMNDSGQVVGQFETADQVLHAFRWQHGRMTDLGVLEAGPDERAMARDVNARGDVVGSSDRGGRQRAVLWRRGHLIDLGDLGSGSSYASAVNDRGQVVGTSWTARGEPRGFIWQHGRMRDLGVGGYTQPLDINNRGQVVGWSGRGADGPQHAFLWQRGKVTWLAAGTPSRATAINDRGEVAGSVTDWTSEPISRAVRWHHGTMSYLGSLPGGNAGGAAAINEHGVILGSGNIAPYSLEEHAFLYRHGTMRDLTPAGVPAEAASAVRDLNNRGELLIGAAVYVPVRRR</sequence>
<comment type="caution">
    <text evidence="2">The sequence shown here is derived from an EMBL/GenBank/DDBJ whole genome shotgun (WGS) entry which is preliminary data.</text>
</comment>
<keyword evidence="1" id="KW-0732">Signal</keyword>
<dbReference type="RefSeq" id="WP_203765505.1">
    <property type="nucleotide sequence ID" value="NZ_BAAAYJ010000076.1"/>
</dbReference>
<dbReference type="InterPro" id="IPR014262">
    <property type="entry name" value="HAF_rpt"/>
</dbReference>
<dbReference type="AlphaFoldDB" id="A0A919JAL2"/>
<feature type="chain" id="PRO_5037686903" description="Extracellular repeat, HAF family" evidence="1">
    <location>
        <begin position="23"/>
        <end position="338"/>
    </location>
</feature>
<name>A0A919JAL2_9ACTN</name>
<gene>
    <name evidence="2" type="ORF">Ani05nite_09780</name>
</gene>
<proteinExistence type="predicted"/>
<evidence type="ECO:0000256" key="1">
    <source>
        <dbReference type="SAM" id="SignalP"/>
    </source>
</evidence>